<keyword evidence="3" id="KW-0645">Protease</keyword>
<dbReference type="PANTHER" id="PTHR30023">
    <property type="entry name" value="D-ALANYL-D-ALANINE CARBOXYPEPTIDASE"/>
    <property type="match status" value="1"/>
</dbReference>
<proteinExistence type="inferred from homology"/>
<dbReference type="EC" id="3.4.16.4" evidence="3"/>
<dbReference type="InterPro" id="IPR012338">
    <property type="entry name" value="Beta-lactam/transpept-like"/>
</dbReference>
<accession>A0A6N2RFS4</accession>
<name>A0A6N2RFS4_9ACTO</name>
<organism evidence="3">
    <name type="scientific">Schaalia odontolytica</name>
    <dbReference type="NCBI Taxonomy" id="1660"/>
    <lineage>
        <taxon>Bacteria</taxon>
        <taxon>Bacillati</taxon>
        <taxon>Actinomycetota</taxon>
        <taxon>Actinomycetes</taxon>
        <taxon>Actinomycetales</taxon>
        <taxon>Actinomycetaceae</taxon>
        <taxon>Schaalia</taxon>
    </lineage>
</organism>
<dbReference type="GO" id="GO:0009002">
    <property type="term" value="F:serine-type D-Ala-D-Ala carboxypeptidase activity"/>
    <property type="evidence" value="ECO:0007669"/>
    <property type="project" value="UniProtKB-EC"/>
</dbReference>
<evidence type="ECO:0000256" key="2">
    <source>
        <dbReference type="ARBA" id="ARBA00022801"/>
    </source>
</evidence>
<dbReference type="GO" id="GO:0006508">
    <property type="term" value="P:proteolysis"/>
    <property type="evidence" value="ECO:0007669"/>
    <property type="project" value="InterPro"/>
</dbReference>
<reference evidence="3" key="1">
    <citation type="submission" date="2019-11" db="EMBL/GenBank/DDBJ databases">
        <authorList>
            <person name="Feng L."/>
        </authorList>
    </citation>
    <scope>NUCLEOTIDE SEQUENCE</scope>
    <source>
        <strain evidence="3">AodontolyticusLFYP35</strain>
    </source>
</reference>
<gene>
    <name evidence="3" type="primary">dacC</name>
    <name evidence="3" type="ORF">AOLFYP35_00298</name>
</gene>
<comment type="similarity">
    <text evidence="1">Belongs to the peptidase S13 family.</text>
</comment>
<dbReference type="AlphaFoldDB" id="A0A6N2RFS4"/>
<keyword evidence="2 3" id="KW-0378">Hydrolase</keyword>
<dbReference type="SUPFAM" id="SSF56601">
    <property type="entry name" value="beta-lactamase/transpeptidase-like"/>
    <property type="match status" value="1"/>
</dbReference>
<dbReference type="Gene3D" id="3.40.710.10">
    <property type="entry name" value="DD-peptidase/beta-lactamase superfamily"/>
    <property type="match status" value="2"/>
</dbReference>
<dbReference type="Pfam" id="PF02113">
    <property type="entry name" value="Peptidase_S13"/>
    <property type="match status" value="2"/>
</dbReference>
<dbReference type="NCBIfam" id="TIGR00666">
    <property type="entry name" value="PBP4"/>
    <property type="match status" value="1"/>
</dbReference>
<dbReference type="InterPro" id="IPR000667">
    <property type="entry name" value="Peptidase_S13"/>
</dbReference>
<evidence type="ECO:0000256" key="1">
    <source>
        <dbReference type="ARBA" id="ARBA00006096"/>
    </source>
</evidence>
<dbReference type="EMBL" id="CACRSM010000002">
    <property type="protein sequence ID" value="VYS78665.1"/>
    <property type="molecule type" value="Genomic_DNA"/>
</dbReference>
<protein>
    <submittedName>
        <fullName evidence="3">D-alanyl-D-alanine carboxypeptidase DacC</fullName>
        <ecNumber evidence="3">3.4.16.4</ecNumber>
    </submittedName>
</protein>
<sequence length="459" mass="47927">MRRGTTAAIVGATSAAVLIAAYFVADVHDIAPGIFTLSQASAPSAVPTASAVPAPTLNVSQSQSDSQAPTAQQLQEAWAPAASAAEEGGWTAWALVVDANNGQTLFQSNAESAHTPASITKILTAYTALSHLDPNAHLTTSVAQSDDDIYLEGEGDLLLGEGTNSLDVSGRAGLETLAKDTANALTSKGISHVELHAAPALFADTKRPASWSEQQVAGYEGQLAPYAIDAGRTYPKSNEFYPDSISNVAEVFAQKLSEQGISVDFGVRGAAPQGANRIASVQSASLDEQIRWMLYHSDNTLADQYCHFAARQAGAEVTFDGAVKNLEKTLADRGIPTDQLSLEDCSGLSSNDRIAPKTLAAILSQGFEASQPVAPRVVRNLPWAGVQGTLAHRLNDEVVAGNAQAKTGSLSEVSSLAGVVSTSKGHQVIFIVGFDKVPGDGAYSTRSYLDNFVTAIAKM</sequence>
<evidence type="ECO:0000313" key="3">
    <source>
        <dbReference type="EMBL" id="VYS78665.1"/>
    </source>
</evidence>
<dbReference type="PRINTS" id="PR00922">
    <property type="entry name" value="DADACBPTASE3"/>
</dbReference>
<keyword evidence="3" id="KW-0121">Carboxypeptidase</keyword>
<dbReference type="PANTHER" id="PTHR30023:SF0">
    <property type="entry name" value="PENICILLIN-SENSITIVE CARBOXYPEPTIDASE A"/>
    <property type="match status" value="1"/>
</dbReference>
<dbReference type="GO" id="GO:0000270">
    <property type="term" value="P:peptidoglycan metabolic process"/>
    <property type="evidence" value="ECO:0007669"/>
    <property type="project" value="TreeGrafter"/>
</dbReference>